<protein>
    <recommendedName>
        <fullName evidence="1">Dynamin-type G domain-containing protein</fullName>
    </recommendedName>
</protein>
<dbReference type="GO" id="GO:0005874">
    <property type="term" value="C:microtubule"/>
    <property type="evidence" value="ECO:0007669"/>
    <property type="project" value="TreeGrafter"/>
</dbReference>
<keyword evidence="3" id="KW-1185">Reference proteome</keyword>
<evidence type="ECO:0000259" key="1">
    <source>
        <dbReference type="PROSITE" id="PS51718"/>
    </source>
</evidence>
<dbReference type="Proteomes" id="UP000235371">
    <property type="component" value="Unassembled WGS sequence"/>
</dbReference>
<dbReference type="Gene3D" id="3.40.50.300">
    <property type="entry name" value="P-loop containing nucleotide triphosphate hydrolases"/>
    <property type="match status" value="1"/>
</dbReference>
<dbReference type="GeneID" id="36580993"/>
<dbReference type="InterPro" id="IPR030381">
    <property type="entry name" value="G_DYNAMIN_dom"/>
</dbReference>
<dbReference type="PROSITE" id="PS51718">
    <property type="entry name" value="G_DYNAMIN_2"/>
    <property type="match status" value="1"/>
</dbReference>
<name>A0A2J6TGS8_9HELO</name>
<dbReference type="GO" id="GO:0006897">
    <property type="term" value="P:endocytosis"/>
    <property type="evidence" value="ECO:0007669"/>
    <property type="project" value="TreeGrafter"/>
</dbReference>
<dbReference type="RefSeq" id="XP_024739133.1">
    <property type="nucleotide sequence ID" value="XM_024872913.1"/>
</dbReference>
<dbReference type="Pfam" id="PF00350">
    <property type="entry name" value="Dynamin_N"/>
    <property type="match status" value="1"/>
</dbReference>
<evidence type="ECO:0000313" key="2">
    <source>
        <dbReference type="EMBL" id="PMD62229.1"/>
    </source>
</evidence>
<feature type="non-terminal residue" evidence="2">
    <location>
        <position position="244"/>
    </location>
</feature>
<dbReference type="GO" id="GO:0048312">
    <property type="term" value="P:intracellular distribution of mitochondria"/>
    <property type="evidence" value="ECO:0007669"/>
    <property type="project" value="TreeGrafter"/>
</dbReference>
<dbReference type="InterPro" id="IPR001401">
    <property type="entry name" value="Dynamin_GTPase"/>
</dbReference>
<gene>
    <name evidence="2" type="ORF">K444DRAFT_473787</name>
</gene>
<dbReference type="InterPro" id="IPR027417">
    <property type="entry name" value="P-loop_NTPase"/>
</dbReference>
<dbReference type="GO" id="GO:0003924">
    <property type="term" value="F:GTPase activity"/>
    <property type="evidence" value="ECO:0007669"/>
    <property type="project" value="InterPro"/>
</dbReference>
<feature type="domain" description="Dynamin-type G" evidence="1">
    <location>
        <begin position="24"/>
        <end position="244"/>
    </location>
</feature>
<dbReference type="InParanoid" id="A0A2J6TGS8"/>
<dbReference type="GO" id="GO:0005739">
    <property type="term" value="C:mitochondrion"/>
    <property type="evidence" value="ECO:0007669"/>
    <property type="project" value="TreeGrafter"/>
</dbReference>
<feature type="non-terminal residue" evidence="2">
    <location>
        <position position="1"/>
    </location>
</feature>
<dbReference type="SUPFAM" id="SSF52540">
    <property type="entry name" value="P-loop containing nucleoside triphosphate hydrolases"/>
    <property type="match status" value="1"/>
</dbReference>
<dbReference type="OrthoDB" id="415706at2759"/>
<organism evidence="2 3">
    <name type="scientific">Hyaloscypha bicolor E</name>
    <dbReference type="NCBI Taxonomy" id="1095630"/>
    <lineage>
        <taxon>Eukaryota</taxon>
        <taxon>Fungi</taxon>
        <taxon>Dikarya</taxon>
        <taxon>Ascomycota</taxon>
        <taxon>Pezizomycotina</taxon>
        <taxon>Leotiomycetes</taxon>
        <taxon>Helotiales</taxon>
        <taxon>Hyaloscyphaceae</taxon>
        <taxon>Hyaloscypha</taxon>
        <taxon>Hyaloscypha bicolor</taxon>
    </lineage>
</organism>
<accession>A0A2J6TGS8</accession>
<dbReference type="PRINTS" id="PR00195">
    <property type="entry name" value="DYNAMIN"/>
</dbReference>
<proteinExistence type="predicted"/>
<dbReference type="GO" id="GO:0016559">
    <property type="term" value="P:peroxisome fission"/>
    <property type="evidence" value="ECO:0007669"/>
    <property type="project" value="TreeGrafter"/>
</dbReference>
<dbReference type="CDD" id="cd08771">
    <property type="entry name" value="DLP_1"/>
    <property type="match status" value="1"/>
</dbReference>
<dbReference type="GO" id="GO:0016020">
    <property type="term" value="C:membrane"/>
    <property type="evidence" value="ECO:0007669"/>
    <property type="project" value="TreeGrafter"/>
</dbReference>
<dbReference type="PANTHER" id="PTHR11566">
    <property type="entry name" value="DYNAMIN"/>
    <property type="match status" value="1"/>
</dbReference>
<dbReference type="EMBL" id="KZ613783">
    <property type="protein sequence ID" value="PMD62229.1"/>
    <property type="molecule type" value="Genomic_DNA"/>
</dbReference>
<sequence length="244" mass="27537">LQSIEYRDLLGIIDRLRLQGISQFVDLPQIIVCSNQSSGKSFPLKAVSGILFPIKNNLYTRFPTELILRHSPSVGINVHMSLAQTEEETDVLGISRMVEDTKDAMSLNGNEKVFSTDILRIEISGPLQPYLTIVDLPVLFLAGNKNQLIEDSELVKSLVFGYIRKLRSIILAVVSAKSDFALQQVIQYVRAIDPKGNRTLGLITKPDTLDEGSDSKRFFIELAQNKDFKFRLGWYVLRNRSYTT</sequence>
<dbReference type="GO" id="GO:0000266">
    <property type="term" value="P:mitochondrial fission"/>
    <property type="evidence" value="ECO:0007669"/>
    <property type="project" value="TreeGrafter"/>
</dbReference>
<dbReference type="AlphaFoldDB" id="A0A2J6TGS8"/>
<dbReference type="InterPro" id="IPR022812">
    <property type="entry name" value="Dynamin"/>
</dbReference>
<dbReference type="GO" id="GO:0008017">
    <property type="term" value="F:microtubule binding"/>
    <property type="evidence" value="ECO:0007669"/>
    <property type="project" value="TreeGrafter"/>
</dbReference>
<dbReference type="InterPro" id="IPR045063">
    <property type="entry name" value="Dynamin_N"/>
</dbReference>
<evidence type="ECO:0000313" key="3">
    <source>
        <dbReference type="Proteomes" id="UP000235371"/>
    </source>
</evidence>
<dbReference type="SMART" id="SM00053">
    <property type="entry name" value="DYNc"/>
    <property type="match status" value="1"/>
</dbReference>
<dbReference type="PANTHER" id="PTHR11566:SF21">
    <property type="entry name" value="DYNAMIN RELATED PROTEIN 1, ISOFORM A"/>
    <property type="match status" value="1"/>
</dbReference>
<dbReference type="GO" id="GO:0005525">
    <property type="term" value="F:GTP binding"/>
    <property type="evidence" value="ECO:0007669"/>
    <property type="project" value="InterPro"/>
</dbReference>
<dbReference type="STRING" id="1095630.A0A2J6TGS8"/>
<reference evidence="2 3" key="1">
    <citation type="submission" date="2016-04" db="EMBL/GenBank/DDBJ databases">
        <title>A degradative enzymes factory behind the ericoid mycorrhizal symbiosis.</title>
        <authorList>
            <consortium name="DOE Joint Genome Institute"/>
            <person name="Martino E."/>
            <person name="Morin E."/>
            <person name="Grelet G."/>
            <person name="Kuo A."/>
            <person name="Kohler A."/>
            <person name="Daghino S."/>
            <person name="Barry K."/>
            <person name="Choi C."/>
            <person name="Cichocki N."/>
            <person name="Clum A."/>
            <person name="Copeland A."/>
            <person name="Hainaut M."/>
            <person name="Haridas S."/>
            <person name="Labutti K."/>
            <person name="Lindquist E."/>
            <person name="Lipzen A."/>
            <person name="Khouja H.-R."/>
            <person name="Murat C."/>
            <person name="Ohm R."/>
            <person name="Olson A."/>
            <person name="Spatafora J."/>
            <person name="Veneault-Fourrey C."/>
            <person name="Henrissat B."/>
            <person name="Grigoriev I."/>
            <person name="Martin F."/>
            <person name="Perotto S."/>
        </authorList>
    </citation>
    <scope>NUCLEOTIDE SEQUENCE [LARGE SCALE GENOMIC DNA]</scope>
    <source>
        <strain evidence="2 3">E</strain>
    </source>
</reference>